<proteinExistence type="predicted"/>
<reference evidence="2 3" key="1">
    <citation type="submission" date="2019-08" db="EMBL/GenBank/DDBJ databases">
        <title>Archangium and Cystobacter genomes.</title>
        <authorList>
            <person name="Chen I.-C.K."/>
            <person name="Wielgoss S."/>
        </authorList>
    </citation>
    <scope>NUCLEOTIDE SEQUENCE [LARGE SCALE GENOMIC DNA]</scope>
    <source>
        <strain evidence="2 3">Cbm 6</strain>
    </source>
</reference>
<dbReference type="InterPro" id="IPR007831">
    <property type="entry name" value="T2SS_GspE_N"/>
</dbReference>
<dbReference type="SUPFAM" id="SSF160246">
    <property type="entry name" value="EspE N-terminal domain-like"/>
    <property type="match status" value="1"/>
</dbReference>
<gene>
    <name evidence="2" type="ORF">F0U60_07270</name>
</gene>
<keyword evidence="3" id="KW-1185">Reference proteome</keyword>
<dbReference type="RefSeq" id="WP_395815764.1">
    <property type="nucleotide sequence ID" value="NZ_CP043494.1"/>
</dbReference>
<organism evidence="2 3">
    <name type="scientific">Archangium minus</name>
    <dbReference type="NCBI Taxonomy" id="83450"/>
    <lineage>
        <taxon>Bacteria</taxon>
        <taxon>Pseudomonadati</taxon>
        <taxon>Myxococcota</taxon>
        <taxon>Myxococcia</taxon>
        <taxon>Myxococcales</taxon>
        <taxon>Cystobacterineae</taxon>
        <taxon>Archangiaceae</taxon>
        <taxon>Archangium</taxon>
    </lineage>
</organism>
<feature type="domain" description="Type II secretion system protein GspE N-terminal" evidence="1">
    <location>
        <begin position="59"/>
        <end position="145"/>
    </location>
</feature>
<dbReference type="EMBL" id="CP043494">
    <property type="protein sequence ID" value="WNG43914.1"/>
    <property type="molecule type" value="Genomic_DNA"/>
</dbReference>
<dbReference type="Gene3D" id="3.30.300.160">
    <property type="entry name" value="Type II secretion system, protein E, N-terminal domain"/>
    <property type="match status" value="1"/>
</dbReference>
<sequence length="347" mass="37895">MRKKRLGDLLRENGLLDELQLRAALGIHNKWGVPLGQVVVDMGFCTAHQVLDVLASQAQLPTVDLDAELLDPRLVDVLPVQVAEAHRIIPLRLEGPRDSVLVVATAAPAHLPSLDEVAHVTGKARVVALLATDAAISQALERLYYPHLLGARRPVEPIPLPEADEHLPLVTDRAEYLMMVQGGVLASTVEQGGLPVMTPLTEELPAHARLTEPELPRVEVAPRPAQTSRPEEEPAPEVWVYGWGVKATRGLLKLLEDEGLRTRVARTEDVRNATECAVVLAPLQSVESVKRRGLRARLLLAGRVRDEERARTLGARAFLSGPLRSDLLIDAVREQVNAGRTALRQVG</sequence>
<protein>
    <submittedName>
        <fullName evidence="2">ATPase</fullName>
    </submittedName>
</protein>
<dbReference type="Proteomes" id="UP001611383">
    <property type="component" value="Chromosome"/>
</dbReference>
<name>A0ABY9WJF3_9BACT</name>
<dbReference type="InterPro" id="IPR037257">
    <property type="entry name" value="T2SS_E_N_sf"/>
</dbReference>
<evidence type="ECO:0000313" key="2">
    <source>
        <dbReference type="EMBL" id="WNG43914.1"/>
    </source>
</evidence>
<accession>A0ABY9WJF3</accession>
<dbReference type="Pfam" id="PF05157">
    <property type="entry name" value="MshEN"/>
    <property type="match status" value="1"/>
</dbReference>
<evidence type="ECO:0000313" key="3">
    <source>
        <dbReference type="Proteomes" id="UP001611383"/>
    </source>
</evidence>
<evidence type="ECO:0000259" key="1">
    <source>
        <dbReference type="Pfam" id="PF05157"/>
    </source>
</evidence>